<reference evidence="2" key="1">
    <citation type="journal article" date="2019" name="Int. J. Syst. Evol. Microbiol.">
        <title>The Global Catalogue of Microorganisms (GCM) 10K type strain sequencing project: providing services to taxonomists for standard genome sequencing and annotation.</title>
        <authorList>
            <consortium name="The Broad Institute Genomics Platform"/>
            <consortium name="The Broad Institute Genome Sequencing Center for Infectious Disease"/>
            <person name="Wu L."/>
            <person name="Ma J."/>
        </authorList>
    </citation>
    <scope>NUCLEOTIDE SEQUENCE [LARGE SCALE GENOMIC DNA]</scope>
    <source>
        <strain evidence="2">CCUG 70865</strain>
    </source>
</reference>
<proteinExistence type="predicted"/>
<comment type="caution">
    <text evidence="1">The sequence shown here is derived from an EMBL/GenBank/DDBJ whole genome shotgun (WGS) entry which is preliminary data.</text>
</comment>
<protein>
    <submittedName>
        <fullName evidence="1">Uncharacterized protein</fullName>
    </submittedName>
</protein>
<dbReference type="RefSeq" id="WP_379813450.1">
    <property type="nucleotide sequence ID" value="NZ_JBHUDZ010000018.1"/>
</dbReference>
<name>A0ABW4HKT6_9FLAO</name>
<dbReference type="EMBL" id="JBHUDZ010000018">
    <property type="protein sequence ID" value="MFD1605632.1"/>
    <property type="molecule type" value="Genomic_DNA"/>
</dbReference>
<sequence>MKKVLLISLLVIIIFYALKQFVYNPYKWKKDMNNPEHKLQMGSFIFSKKRGSNGSQSMQTNYFIFKVIEINGDYVRLSVIRQLSEKGKLKQSDFSTTKESYNTLKNSIREITVTPILSEDLYKEGASFTLNDYLTAKYPSLKESRYYYEDVKVKIDSQQYFSLVYSKEEIMTNGKLVPWILNNSTTPELAFRLSENIELILN</sequence>
<evidence type="ECO:0000313" key="1">
    <source>
        <dbReference type="EMBL" id="MFD1605632.1"/>
    </source>
</evidence>
<organism evidence="1 2">
    <name type="scientific">Flavobacterium artemisiae</name>
    <dbReference type="NCBI Taxonomy" id="2126556"/>
    <lineage>
        <taxon>Bacteria</taxon>
        <taxon>Pseudomonadati</taxon>
        <taxon>Bacteroidota</taxon>
        <taxon>Flavobacteriia</taxon>
        <taxon>Flavobacteriales</taxon>
        <taxon>Flavobacteriaceae</taxon>
        <taxon>Flavobacterium</taxon>
    </lineage>
</organism>
<gene>
    <name evidence="1" type="ORF">ACFSC2_23050</name>
</gene>
<keyword evidence="2" id="KW-1185">Reference proteome</keyword>
<evidence type="ECO:0000313" key="2">
    <source>
        <dbReference type="Proteomes" id="UP001597138"/>
    </source>
</evidence>
<dbReference type="Proteomes" id="UP001597138">
    <property type="component" value="Unassembled WGS sequence"/>
</dbReference>
<accession>A0ABW4HKT6</accession>